<proteinExistence type="inferred from homology"/>
<accession>A0A438BJ56</accession>
<name>A0A438BJ56_9NOCA</name>
<dbReference type="InterPro" id="IPR012349">
    <property type="entry name" value="Split_barrel_FMN-bd"/>
</dbReference>
<evidence type="ECO:0000313" key="5">
    <source>
        <dbReference type="Proteomes" id="UP000286208"/>
    </source>
</evidence>
<dbReference type="Pfam" id="PF01613">
    <property type="entry name" value="Flavin_Reduct"/>
    <property type="match status" value="1"/>
</dbReference>
<evidence type="ECO:0000256" key="1">
    <source>
        <dbReference type="ARBA" id="ARBA00008898"/>
    </source>
</evidence>
<dbReference type="EMBL" id="RKLP01000001">
    <property type="protein sequence ID" value="RVW11022.1"/>
    <property type="molecule type" value="Genomic_DNA"/>
</dbReference>
<dbReference type="Proteomes" id="UP000286208">
    <property type="component" value="Unassembled WGS sequence"/>
</dbReference>
<dbReference type="PANTHER" id="PTHR30466">
    <property type="entry name" value="FLAVIN REDUCTASE"/>
    <property type="match status" value="1"/>
</dbReference>
<gene>
    <name evidence="4" type="ORF">EGT67_00685</name>
</gene>
<dbReference type="InterPro" id="IPR002563">
    <property type="entry name" value="Flavin_Rdtase-like_dom"/>
</dbReference>
<protein>
    <submittedName>
        <fullName evidence="4">Flavin reductase</fullName>
    </submittedName>
</protein>
<keyword evidence="2" id="KW-0560">Oxidoreductase</keyword>
<dbReference type="OrthoDB" id="9792858at2"/>
<dbReference type="InterPro" id="IPR050268">
    <property type="entry name" value="NADH-dep_flavin_reductase"/>
</dbReference>
<feature type="domain" description="Flavin reductase like" evidence="3">
    <location>
        <begin position="18"/>
        <end position="163"/>
    </location>
</feature>
<dbReference type="GO" id="GO:0042602">
    <property type="term" value="F:riboflavin reductase (NADPH) activity"/>
    <property type="evidence" value="ECO:0007669"/>
    <property type="project" value="TreeGrafter"/>
</dbReference>
<comment type="caution">
    <text evidence="4">The sequence shown here is derived from an EMBL/GenBank/DDBJ whole genome shotgun (WGS) entry which is preliminary data.</text>
</comment>
<evidence type="ECO:0000256" key="2">
    <source>
        <dbReference type="ARBA" id="ARBA00023002"/>
    </source>
</evidence>
<dbReference type="GO" id="GO:0010181">
    <property type="term" value="F:FMN binding"/>
    <property type="evidence" value="ECO:0007669"/>
    <property type="project" value="InterPro"/>
</dbReference>
<dbReference type="AlphaFoldDB" id="A0A438BJ56"/>
<comment type="similarity">
    <text evidence="1">Belongs to the non-flavoprotein flavin reductase family.</text>
</comment>
<reference evidence="4 5" key="1">
    <citation type="submission" date="2018-11" db="EMBL/GenBank/DDBJ databases">
        <title>Rhodococcus spongicola sp. nov. and Rhodococcus xishaensis sp. nov. from marine sponges.</title>
        <authorList>
            <person name="Li L."/>
            <person name="Lin H.W."/>
        </authorList>
    </citation>
    <scope>NUCLEOTIDE SEQUENCE [LARGE SCALE GENOMIC DNA]</scope>
    <source>
        <strain evidence="4 5">CCTCC AB2014297</strain>
    </source>
</reference>
<organism evidence="4 5">
    <name type="scientific">Prescottella agglutinans</name>
    <dbReference type="NCBI Taxonomy" id="1644129"/>
    <lineage>
        <taxon>Bacteria</taxon>
        <taxon>Bacillati</taxon>
        <taxon>Actinomycetota</taxon>
        <taxon>Actinomycetes</taxon>
        <taxon>Mycobacteriales</taxon>
        <taxon>Nocardiaceae</taxon>
        <taxon>Prescottella</taxon>
    </lineage>
</organism>
<sequence length="171" mass="17700">MTTATSTSQLSDDFRRAFRGHPAGVTVVTAQGRCGPVGLTSSSVASVSADPAVLGFSLQSVRGSAAEIAQARSLLIHLLTAENVELARRFATPDRTRFGAETAWSPLATGEPLLHGTGTVLRCTPLSTTAAGPALVVVAAVDRILEPESLAGPLVYSDRAYHCVNSGTALR</sequence>
<dbReference type="SUPFAM" id="SSF50475">
    <property type="entry name" value="FMN-binding split barrel"/>
    <property type="match status" value="1"/>
</dbReference>
<dbReference type="RefSeq" id="WP_127914131.1">
    <property type="nucleotide sequence ID" value="NZ_RKLP01000001.1"/>
</dbReference>
<evidence type="ECO:0000313" key="4">
    <source>
        <dbReference type="EMBL" id="RVW11022.1"/>
    </source>
</evidence>
<evidence type="ECO:0000259" key="3">
    <source>
        <dbReference type="SMART" id="SM00903"/>
    </source>
</evidence>
<dbReference type="Gene3D" id="2.30.110.10">
    <property type="entry name" value="Electron Transport, Fmn-binding Protein, Chain A"/>
    <property type="match status" value="1"/>
</dbReference>
<dbReference type="SMART" id="SM00903">
    <property type="entry name" value="Flavin_Reduct"/>
    <property type="match status" value="1"/>
</dbReference>
<keyword evidence="5" id="KW-1185">Reference proteome</keyword>
<dbReference type="PANTHER" id="PTHR30466:SF1">
    <property type="entry name" value="FMN REDUCTASE (NADH) RUTF"/>
    <property type="match status" value="1"/>
</dbReference>